<dbReference type="Pfam" id="PF04326">
    <property type="entry name" value="SLFN_AlbA_2"/>
    <property type="match status" value="1"/>
</dbReference>
<accession>A0A1V2JQW8</accession>
<dbReference type="EMBL" id="MNPV01000001">
    <property type="protein sequence ID" value="ONH47783.1"/>
    <property type="molecule type" value="Genomic_DNA"/>
</dbReference>
<feature type="domain" description="Schlafen AlbA-2" evidence="1">
    <location>
        <begin position="15"/>
        <end position="140"/>
    </location>
</feature>
<dbReference type="AlphaFoldDB" id="A0A1V2JQW8"/>
<dbReference type="RefSeq" id="WP_071496339.1">
    <property type="nucleotide sequence ID" value="NZ_LT629702.1"/>
</dbReference>
<protein>
    <recommendedName>
        <fullName evidence="1">Schlafen AlbA-2 domain-containing protein</fullName>
    </recommendedName>
</protein>
<evidence type="ECO:0000313" key="2">
    <source>
        <dbReference type="EMBL" id="ONH47783.1"/>
    </source>
</evidence>
<comment type="caution">
    <text evidence="2">The sequence shown here is derived from an EMBL/GenBank/DDBJ whole genome shotgun (WGS) entry which is preliminary data.</text>
</comment>
<evidence type="ECO:0000259" key="1">
    <source>
        <dbReference type="Pfam" id="PF04326"/>
    </source>
</evidence>
<dbReference type="InterPro" id="IPR038461">
    <property type="entry name" value="Schlafen_AlbA_2_dom_sf"/>
</dbReference>
<organism evidence="2 3">
    <name type="scientific">Pseudomonas azotoformans</name>
    <dbReference type="NCBI Taxonomy" id="47878"/>
    <lineage>
        <taxon>Bacteria</taxon>
        <taxon>Pseudomonadati</taxon>
        <taxon>Pseudomonadota</taxon>
        <taxon>Gammaproteobacteria</taxon>
        <taxon>Pseudomonadales</taxon>
        <taxon>Pseudomonadaceae</taxon>
        <taxon>Pseudomonas</taxon>
    </lineage>
</organism>
<dbReference type="Proteomes" id="UP000188559">
    <property type="component" value="Unassembled WGS sequence"/>
</dbReference>
<dbReference type="GeneID" id="57375862"/>
<evidence type="ECO:0000313" key="3">
    <source>
        <dbReference type="Proteomes" id="UP000188559"/>
    </source>
</evidence>
<name>A0A1V2JQW8_PSEAZ</name>
<gene>
    <name evidence="2" type="ORF">BLL37_00060</name>
</gene>
<dbReference type="InterPro" id="IPR007421">
    <property type="entry name" value="Schlafen_AlbA_2_dom"/>
</dbReference>
<dbReference type="OrthoDB" id="346095at2"/>
<sequence length="377" mass="42708">MDDDTLIQELLYRGEGPTLDYKVKQYPFSGADEGQKSELLKDILAFSNAWRSEMAYILIGVENDTGNLVELDTDIDDSRLQEFVNSKTNHPLDFSYRSLTYNGVKLGLYSIAVQDRPVFVRKQYGRVAPNTIYVRRGSATAIADPSEIAKMGEAKVEQVVAHAPKIIVRIVSPDSNVSGELVVEYTQFTLLPENRYDDYSIQDGRGVIYRRVAQLVNVNYYREFSSYVQEISGKVPFVLEISNEGDHFADDIQILISFPVAPLFTFKNLEELLERPTKEASYRSFDSRLLLASNKVLKHSIKSSENEISLKFNVGKLQAGEMRRTPRIFMINPPVALTEITGRILSDQLRSPVIFNIPVQVDMTSKVLTMEILKKLT</sequence>
<proteinExistence type="predicted"/>
<reference evidence="2 3" key="1">
    <citation type="submission" date="2016-10" db="EMBL/GenBank/DDBJ databases">
        <title>Pseudomonas lactis sp. nov. and Pseudomonas paralactis sp. nov., isolated from bovine raw milk.</title>
        <authorList>
            <person name="Von Neubeck M."/>
            <person name="Huptas C."/>
            <person name="Glueck C."/>
            <person name="Krewinkel M."/>
            <person name="Stoeckel M."/>
            <person name="Stressler T."/>
            <person name="Fischer L."/>
            <person name="Hinrichs J."/>
            <person name="Scherer S."/>
            <person name="Wenning M."/>
        </authorList>
    </citation>
    <scope>NUCLEOTIDE SEQUENCE [LARGE SCALE GENOMIC DNA]</scope>
    <source>
        <strain evidence="2 3">DSM 18862</strain>
    </source>
</reference>
<keyword evidence="3" id="KW-1185">Reference proteome</keyword>
<dbReference type="Gene3D" id="3.30.950.30">
    <property type="entry name" value="Schlafen, AAA domain"/>
    <property type="match status" value="1"/>
</dbReference>